<reference evidence="3" key="1">
    <citation type="journal article" date="2014" name="Int. J. Syst. Evol. Microbiol.">
        <title>Complete genome sequence of Corynebacterium casei LMG S-19264T (=DSM 44701T), isolated from a smear-ripened cheese.</title>
        <authorList>
            <consortium name="US DOE Joint Genome Institute (JGI-PGF)"/>
            <person name="Walter F."/>
            <person name="Albersmeier A."/>
            <person name="Kalinowski J."/>
            <person name="Ruckert C."/>
        </authorList>
    </citation>
    <scope>NUCLEOTIDE SEQUENCE</scope>
    <source>
        <strain evidence="3">CGMCC 1.15493</strain>
    </source>
</reference>
<name>A0A916XVJ8_9HYPH</name>
<dbReference type="RefSeq" id="WP_188850222.1">
    <property type="nucleotide sequence ID" value="NZ_BMJJ01000003.1"/>
</dbReference>
<dbReference type="InterPro" id="IPR021309">
    <property type="entry name" value="YgaP-like_TM"/>
</dbReference>
<keyword evidence="4" id="KW-1185">Reference proteome</keyword>
<feature type="transmembrane region" description="Helical" evidence="1">
    <location>
        <begin position="36"/>
        <end position="60"/>
    </location>
</feature>
<gene>
    <name evidence="3" type="ORF">GCM10011335_17890</name>
</gene>
<evidence type="ECO:0000313" key="3">
    <source>
        <dbReference type="EMBL" id="GGD15485.1"/>
    </source>
</evidence>
<sequence length="69" mass="7407">MFKSANVGTTDRILRLLAGIALAVYAYTSLIGTWAIVAYVVAAVLILTALVRFCPAYRLLGTSTCKIAR</sequence>
<dbReference type="AlphaFoldDB" id="A0A916XVJ8"/>
<comment type="caution">
    <text evidence="3">The sequence shown here is derived from an EMBL/GenBank/DDBJ whole genome shotgun (WGS) entry which is preliminary data.</text>
</comment>
<dbReference type="Pfam" id="PF11127">
    <property type="entry name" value="YgaP-like_TM"/>
    <property type="match status" value="1"/>
</dbReference>
<evidence type="ECO:0000256" key="1">
    <source>
        <dbReference type="SAM" id="Phobius"/>
    </source>
</evidence>
<dbReference type="Proteomes" id="UP000613160">
    <property type="component" value="Unassembled WGS sequence"/>
</dbReference>
<feature type="transmembrane region" description="Helical" evidence="1">
    <location>
        <begin position="12"/>
        <end position="30"/>
    </location>
</feature>
<proteinExistence type="predicted"/>
<evidence type="ECO:0000313" key="4">
    <source>
        <dbReference type="Proteomes" id="UP000613160"/>
    </source>
</evidence>
<feature type="domain" description="Inner membrane protein YgaP-like transmembrane" evidence="2">
    <location>
        <begin position="5"/>
        <end position="66"/>
    </location>
</feature>
<dbReference type="EMBL" id="BMJJ01000003">
    <property type="protein sequence ID" value="GGD15485.1"/>
    <property type="molecule type" value="Genomic_DNA"/>
</dbReference>
<evidence type="ECO:0000259" key="2">
    <source>
        <dbReference type="Pfam" id="PF11127"/>
    </source>
</evidence>
<reference evidence="3" key="2">
    <citation type="submission" date="2020-09" db="EMBL/GenBank/DDBJ databases">
        <authorList>
            <person name="Sun Q."/>
            <person name="Zhou Y."/>
        </authorList>
    </citation>
    <scope>NUCLEOTIDE SEQUENCE</scope>
    <source>
        <strain evidence="3">CGMCC 1.15493</strain>
    </source>
</reference>
<protein>
    <recommendedName>
        <fullName evidence="2">Inner membrane protein YgaP-like transmembrane domain-containing protein</fullName>
    </recommendedName>
</protein>
<organism evidence="3 4">
    <name type="scientific">Aureimonas glaciei</name>
    <dbReference type="NCBI Taxonomy" id="1776957"/>
    <lineage>
        <taxon>Bacteria</taxon>
        <taxon>Pseudomonadati</taxon>
        <taxon>Pseudomonadota</taxon>
        <taxon>Alphaproteobacteria</taxon>
        <taxon>Hyphomicrobiales</taxon>
        <taxon>Aurantimonadaceae</taxon>
        <taxon>Aureimonas</taxon>
    </lineage>
</organism>
<keyword evidence="1" id="KW-0812">Transmembrane</keyword>
<accession>A0A916XVJ8</accession>
<keyword evidence="1" id="KW-0472">Membrane</keyword>
<keyword evidence="1" id="KW-1133">Transmembrane helix</keyword>